<accession>A0A7U7G881</accession>
<dbReference type="AlphaFoldDB" id="A0A7U7G881"/>
<protein>
    <recommendedName>
        <fullName evidence="4">Solitary outer membrane autotransporter beta-barrel domain-containing protein</fullName>
    </recommendedName>
</protein>
<sequence>MIESLKFAAPVCGWLLVVAPFSVLAQSGSNDTIDQIRRQAIQQAGPDRLGAGYAAMMNFAATPDISSATYYVDGANDPTLNVYKIPLRHEFALEGRDWKPFVQATFGYLDYEAKFDFLPQESVKADWKSYGGSLSLGVNVPFDQSVTFVSALDLGLLRLESSADYRGPVAETILKPALKGVVFDWDADATLVGATLGLDYNRPFDSWTVEGRTRLTYNHIDTYDSSSDLVEFDANIATFTLQVDVIKPIDAQVGGYPLALVGHFGNTTFIGDNRDALGFDTFFEAGLALETDISKNDWPVKKLRLGAMGIFGPDVTGWSLIFGYRF</sequence>
<dbReference type="InterPro" id="IPR036709">
    <property type="entry name" value="Autotransporte_beta_dom_sf"/>
</dbReference>
<evidence type="ECO:0000313" key="3">
    <source>
        <dbReference type="Proteomes" id="UP000019184"/>
    </source>
</evidence>
<comment type="caution">
    <text evidence="2">The sequence shown here is derived from an EMBL/GenBank/DDBJ whole genome shotgun (WGS) entry which is preliminary data.</text>
</comment>
<keyword evidence="3" id="KW-1185">Reference proteome</keyword>
<dbReference type="SUPFAM" id="SSF103515">
    <property type="entry name" value="Autotransporter"/>
    <property type="match status" value="1"/>
</dbReference>
<evidence type="ECO:0008006" key="4">
    <source>
        <dbReference type="Google" id="ProtNLM"/>
    </source>
</evidence>
<evidence type="ECO:0000313" key="2">
    <source>
        <dbReference type="EMBL" id="CDH43721.1"/>
    </source>
</evidence>
<dbReference type="EMBL" id="CBTK010000035">
    <property type="protein sequence ID" value="CDH43721.1"/>
    <property type="molecule type" value="Genomic_DNA"/>
</dbReference>
<dbReference type="Proteomes" id="UP000019184">
    <property type="component" value="Unassembled WGS sequence"/>
</dbReference>
<organism evidence="2 3">
    <name type="scientific">Candidatus Contendobacter odensis Run_B_J11</name>
    <dbReference type="NCBI Taxonomy" id="1400861"/>
    <lineage>
        <taxon>Bacteria</taxon>
        <taxon>Pseudomonadati</taxon>
        <taxon>Pseudomonadota</taxon>
        <taxon>Gammaproteobacteria</taxon>
        <taxon>Candidatus Competibacteraceae</taxon>
        <taxon>Candidatus Contendibacter</taxon>
    </lineage>
</organism>
<gene>
    <name evidence="2" type="ORF">BN874_130046</name>
</gene>
<dbReference type="OrthoDB" id="5729662at2"/>
<proteinExistence type="predicted"/>
<name>A0A7U7G881_9GAMM</name>
<feature type="chain" id="PRO_5030639667" description="Solitary outer membrane autotransporter beta-barrel domain-containing protein" evidence="1">
    <location>
        <begin position="26"/>
        <end position="326"/>
    </location>
</feature>
<feature type="signal peptide" evidence="1">
    <location>
        <begin position="1"/>
        <end position="25"/>
    </location>
</feature>
<keyword evidence="1" id="KW-0732">Signal</keyword>
<evidence type="ECO:0000256" key="1">
    <source>
        <dbReference type="SAM" id="SignalP"/>
    </source>
</evidence>
<reference evidence="2 3" key="1">
    <citation type="journal article" date="2014" name="ISME J.">
        <title>Candidatus Competibacter-lineage genomes retrieved from metagenomes reveal functional metabolic diversity.</title>
        <authorList>
            <person name="McIlroy S.J."/>
            <person name="Albertsen M."/>
            <person name="Andresen E.K."/>
            <person name="Saunders A.M."/>
            <person name="Kristiansen R."/>
            <person name="Stokholm-Bjerregaard M."/>
            <person name="Nielsen K.L."/>
            <person name="Nielsen P.H."/>
        </authorList>
    </citation>
    <scope>NUCLEOTIDE SEQUENCE [LARGE SCALE GENOMIC DNA]</scope>
    <source>
        <strain evidence="2 3">Run_B_J11</strain>
    </source>
</reference>